<protein>
    <submittedName>
        <fullName evidence="2">Uncharacterized protein</fullName>
    </submittedName>
</protein>
<sequence>MSLGRSGYGPITHRATSPHNQENTMSHFLNGSNIVPSRRRAQRPTDWTRQLPTDWTRAIPTDWTPRQLPTDWTARALPTDWTVRELPTDWTRPGVAPALPQCPTDWTQS</sequence>
<gene>
    <name evidence="2" type="ORF">GCM10017567_49350</name>
</gene>
<evidence type="ECO:0000313" key="3">
    <source>
        <dbReference type="Proteomes" id="UP000649955"/>
    </source>
</evidence>
<organism evidence="2 3">
    <name type="scientific">Amycolatopsis bullii</name>
    <dbReference type="NCBI Taxonomy" id="941987"/>
    <lineage>
        <taxon>Bacteria</taxon>
        <taxon>Bacillati</taxon>
        <taxon>Actinomycetota</taxon>
        <taxon>Actinomycetes</taxon>
        <taxon>Pseudonocardiales</taxon>
        <taxon>Pseudonocardiaceae</taxon>
        <taxon>Amycolatopsis</taxon>
    </lineage>
</organism>
<name>A0ABQ3KHK3_9PSEU</name>
<evidence type="ECO:0000313" key="2">
    <source>
        <dbReference type="EMBL" id="GHG24294.1"/>
    </source>
</evidence>
<comment type="caution">
    <text evidence="2">The sequence shown here is derived from an EMBL/GenBank/DDBJ whole genome shotgun (WGS) entry which is preliminary data.</text>
</comment>
<accession>A0ABQ3KHK3</accession>
<keyword evidence="3" id="KW-1185">Reference proteome</keyword>
<dbReference type="Proteomes" id="UP000649955">
    <property type="component" value="Unassembled WGS sequence"/>
</dbReference>
<feature type="region of interest" description="Disordered" evidence="1">
    <location>
        <begin position="89"/>
        <end position="109"/>
    </location>
</feature>
<reference evidence="3" key="1">
    <citation type="journal article" date="2019" name="Int. J. Syst. Evol. Microbiol.">
        <title>The Global Catalogue of Microorganisms (GCM) 10K type strain sequencing project: providing services to taxonomists for standard genome sequencing and annotation.</title>
        <authorList>
            <consortium name="The Broad Institute Genomics Platform"/>
            <consortium name="The Broad Institute Genome Sequencing Center for Infectious Disease"/>
            <person name="Wu L."/>
            <person name="Ma J."/>
        </authorList>
    </citation>
    <scope>NUCLEOTIDE SEQUENCE [LARGE SCALE GENOMIC DNA]</scope>
    <source>
        <strain evidence="3">CGMCC 4.7680</strain>
    </source>
</reference>
<feature type="region of interest" description="Disordered" evidence="1">
    <location>
        <begin position="1"/>
        <end position="53"/>
    </location>
</feature>
<evidence type="ECO:0000256" key="1">
    <source>
        <dbReference type="SAM" id="MobiDB-lite"/>
    </source>
</evidence>
<feature type="compositionally biased region" description="Polar residues" evidence="1">
    <location>
        <begin position="14"/>
        <end position="35"/>
    </location>
</feature>
<proteinExistence type="predicted"/>
<dbReference type="EMBL" id="BNAW01000023">
    <property type="protein sequence ID" value="GHG24294.1"/>
    <property type="molecule type" value="Genomic_DNA"/>
</dbReference>